<feature type="region of interest" description="Disordered" evidence="5">
    <location>
        <begin position="84"/>
        <end position="129"/>
    </location>
</feature>
<evidence type="ECO:0000256" key="1">
    <source>
        <dbReference type="ARBA" id="ARBA00022723"/>
    </source>
</evidence>
<dbReference type="GO" id="GO:0000981">
    <property type="term" value="F:DNA-binding transcription factor activity, RNA polymerase II-specific"/>
    <property type="evidence" value="ECO:0007669"/>
    <property type="project" value="InterPro"/>
</dbReference>
<feature type="compositionally biased region" description="Basic residues" evidence="5">
    <location>
        <begin position="86"/>
        <end position="95"/>
    </location>
</feature>
<protein>
    <recommendedName>
        <fullName evidence="7">Zn(2)-C6 fungal-type domain-containing protein</fullName>
    </recommendedName>
</protein>
<feature type="non-terminal residue" evidence="8">
    <location>
        <position position="1"/>
    </location>
</feature>
<organism evidence="8 9">
    <name type="scientific">Ophiocordyceps polyrhachis-furcata BCC 54312</name>
    <dbReference type="NCBI Taxonomy" id="1330021"/>
    <lineage>
        <taxon>Eukaryota</taxon>
        <taxon>Fungi</taxon>
        <taxon>Dikarya</taxon>
        <taxon>Ascomycota</taxon>
        <taxon>Pezizomycotina</taxon>
        <taxon>Sordariomycetes</taxon>
        <taxon>Hypocreomycetidae</taxon>
        <taxon>Hypocreales</taxon>
        <taxon>Ophiocordycipitaceae</taxon>
        <taxon>Ophiocordyceps</taxon>
    </lineage>
</organism>
<dbReference type="PANTHER" id="PTHR47424">
    <property type="entry name" value="REGULATORY PROTEIN GAL4"/>
    <property type="match status" value="1"/>
</dbReference>
<dbReference type="Proteomes" id="UP000253664">
    <property type="component" value="Unassembled WGS sequence"/>
</dbReference>
<feature type="transmembrane region" description="Helical" evidence="6">
    <location>
        <begin position="559"/>
        <end position="578"/>
    </location>
</feature>
<keyword evidence="6" id="KW-0812">Transmembrane</keyword>
<keyword evidence="3" id="KW-0804">Transcription</keyword>
<dbReference type="GO" id="GO:0000435">
    <property type="term" value="P:positive regulation of transcription from RNA polymerase II promoter by galactose"/>
    <property type="evidence" value="ECO:0007669"/>
    <property type="project" value="TreeGrafter"/>
</dbReference>
<evidence type="ECO:0000256" key="5">
    <source>
        <dbReference type="SAM" id="MobiDB-lite"/>
    </source>
</evidence>
<dbReference type="GO" id="GO:0006351">
    <property type="term" value="P:DNA-templated transcription"/>
    <property type="evidence" value="ECO:0007669"/>
    <property type="project" value="InterPro"/>
</dbReference>
<feature type="region of interest" description="Disordered" evidence="5">
    <location>
        <begin position="625"/>
        <end position="686"/>
    </location>
</feature>
<dbReference type="Gene3D" id="4.10.240.10">
    <property type="entry name" value="Zn(2)-C6 fungal-type DNA-binding domain"/>
    <property type="match status" value="1"/>
</dbReference>
<keyword evidence="1" id="KW-0479">Metal-binding</keyword>
<keyword evidence="2" id="KW-0805">Transcription regulation</keyword>
<dbReference type="SMART" id="SM00066">
    <property type="entry name" value="GAL4"/>
    <property type="match status" value="1"/>
</dbReference>
<dbReference type="PANTHER" id="PTHR47424:SF9">
    <property type="entry name" value="TAH-2"/>
    <property type="match status" value="1"/>
</dbReference>
<dbReference type="InterPro" id="IPR001138">
    <property type="entry name" value="Zn2Cys6_DnaBD"/>
</dbReference>
<dbReference type="OrthoDB" id="2351791at2759"/>
<dbReference type="InterPro" id="IPR036864">
    <property type="entry name" value="Zn2-C6_fun-type_DNA-bd_sf"/>
</dbReference>
<dbReference type="Pfam" id="PF04082">
    <property type="entry name" value="Fungal_trans"/>
    <property type="match status" value="1"/>
</dbReference>
<dbReference type="SUPFAM" id="SSF57701">
    <property type="entry name" value="Zn2/Cys6 DNA-binding domain"/>
    <property type="match status" value="1"/>
</dbReference>
<evidence type="ECO:0000256" key="3">
    <source>
        <dbReference type="ARBA" id="ARBA00023163"/>
    </source>
</evidence>
<dbReference type="GO" id="GO:0005634">
    <property type="term" value="C:nucleus"/>
    <property type="evidence" value="ECO:0007669"/>
    <property type="project" value="TreeGrafter"/>
</dbReference>
<dbReference type="InterPro" id="IPR051127">
    <property type="entry name" value="Fungal_SecMet_Regulators"/>
</dbReference>
<evidence type="ECO:0000259" key="7">
    <source>
        <dbReference type="PROSITE" id="PS50048"/>
    </source>
</evidence>
<keyword evidence="6" id="KW-1133">Transmembrane helix</keyword>
<feature type="compositionally biased region" description="Polar residues" evidence="5">
    <location>
        <begin position="647"/>
        <end position="660"/>
    </location>
</feature>
<accession>A0A367L931</accession>
<evidence type="ECO:0000256" key="4">
    <source>
        <dbReference type="ARBA" id="ARBA00023242"/>
    </source>
</evidence>
<dbReference type="PROSITE" id="PS50048">
    <property type="entry name" value="ZN2_CY6_FUNGAL_2"/>
    <property type="match status" value="1"/>
</dbReference>
<sequence length="745" mass="80944">GSGDDLVISAPPPHPFTRGKTVAQWQYRAPQPPSDQSQPQMQRAEVRSRISNACDGCKARKVKCDGRLPCGYCAARPRSGLCRYSSQRRRQRARPRTTEPEAQPEPRLGPEPGPDGADGIPPSSSPSTAVVVEDETEVPREARLLCDTQGKLVFIGDCAPLSFFQSVRRLVTNRVGRDAFAPGSSRFSLLENAAAAMTSSTAISVPPVLSPTDVASAVANYLAMTTGLVDLFDHRRQLLDGLTLWASGRQRPVNDDGDDNCSSAVNFLVLAIGRLLDDEHLSHVYFDHGRDLATASLDGSLGVATVQAFALVAVYMLCSCRINGAFLFFGIAVRAAYSLGVHRSEVNARFGPDGHRRRDRLWQSLRVVDLCLSTAMGRPPATSDIDCTVSYCREEVDESHVDLLGASVQILLITESIVLEIYSRRKISLQLTEGISLQLRDWAFRWMPHVRRVLLCRDDDDDDDDDDGHVHAQAVGACQVLASYHYAVMLVCRPFLMCELCHRLTDAPLSSSASAFSSSSSFSGRTRLADACIDAAGLMVEPVLDLIDRGVLNVRVPLLISWLFASSLVLGVGLLGGFGRNLEKTCRMSIRAMDHFSKIDGHATQYSLIAQSLLETTLAYLERRDVEERQRRTQSSTQLFGLMPSEMPTSNSPLQPQHPTDNPERRAGEGDPAKGPVGRSDQRSPASFADAGFLGLSESSLQTPDTDFWSVGSLLGAEADAAAASALNLFPLLDAGGSIDLAHHL</sequence>
<dbReference type="InterPro" id="IPR007219">
    <property type="entry name" value="XnlR_reg_dom"/>
</dbReference>
<evidence type="ECO:0000313" key="9">
    <source>
        <dbReference type="Proteomes" id="UP000253664"/>
    </source>
</evidence>
<evidence type="ECO:0000313" key="8">
    <source>
        <dbReference type="EMBL" id="RCI10927.1"/>
    </source>
</evidence>
<feature type="region of interest" description="Disordered" evidence="5">
    <location>
        <begin position="1"/>
        <end position="47"/>
    </location>
</feature>
<dbReference type="AlphaFoldDB" id="A0A367L931"/>
<name>A0A367L931_9HYPO</name>
<comment type="caution">
    <text evidence="8">The sequence shown here is derived from an EMBL/GenBank/DDBJ whole genome shotgun (WGS) entry which is preliminary data.</text>
</comment>
<proteinExistence type="predicted"/>
<gene>
    <name evidence="8" type="ORF">L249_5168</name>
</gene>
<feature type="compositionally biased region" description="Basic and acidic residues" evidence="5">
    <location>
        <begin position="661"/>
        <end position="672"/>
    </location>
</feature>
<dbReference type="EMBL" id="LKCN02000011">
    <property type="protein sequence ID" value="RCI10927.1"/>
    <property type="molecule type" value="Genomic_DNA"/>
</dbReference>
<keyword evidence="6" id="KW-0472">Membrane</keyword>
<dbReference type="GO" id="GO:0000978">
    <property type="term" value="F:RNA polymerase II cis-regulatory region sequence-specific DNA binding"/>
    <property type="evidence" value="ECO:0007669"/>
    <property type="project" value="TreeGrafter"/>
</dbReference>
<reference evidence="8 9" key="1">
    <citation type="journal article" date="2015" name="BMC Genomics">
        <title>Insights from the genome of Ophiocordyceps polyrhachis-furcata to pathogenicity and host specificity in insect fungi.</title>
        <authorList>
            <person name="Wichadakul D."/>
            <person name="Kobmoo N."/>
            <person name="Ingsriswang S."/>
            <person name="Tangphatsornruang S."/>
            <person name="Chantasingh D."/>
            <person name="Luangsa-ard J.J."/>
            <person name="Eurwilaichitr L."/>
        </authorList>
    </citation>
    <scope>NUCLEOTIDE SEQUENCE [LARGE SCALE GENOMIC DNA]</scope>
    <source>
        <strain evidence="8 9">BCC 54312</strain>
    </source>
</reference>
<dbReference type="GO" id="GO:0008270">
    <property type="term" value="F:zinc ion binding"/>
    <property type="evidence" value="ECO:0007669"/>
    <property type="project" value="InterPro"/>
</dbReference>
<feature type="domain" description="Zn(2)-C6 fungal-type" evidence="7">
    <location>
        <begin position="53"/>
        <end position="84"/>
    </location>
</feature>
<dbReference type="STRING" id="1330021.A0A367L931"/>
<dbReference type="CDD" id="cd12148">
    <property type="entry name" value="fungal_TF_MHR"/>
    <property type="match status" value="1"/>
</dbReference>
<evidence type="ECO:0000256" key="6">
    <source>
        <dbReference type="SAM" id="Phobius"/>
    </source>
</evidence>
<dbReference type="CDD" id="cd00067">
    <property type="entry name" value="GAL4"/>
    <property type="match status" value="1"/>
</dbReference>
<keyword evidence="9" id="KW-1185">Reference proteome</keyword>
<dbReference type="Pfam" id="PF00172">
    <property type="entry name" value="Zn_clus"/>
    <property type="match status" value="1"/>
</dbReference>
<dbReference type="PROSITE" id="PS00463">
    <property type="entry name" value="ZN2_CY6_FUNGAL_1"/>
    <property type="match status" value="1"/>
</dbReference>
<evidence type="ECO:0000256" key="2">
    <source>
        <dbReference type="ARBA" id="ARBA00023015"/>
    </source>
</evidence>
<keyword evidence="4" id="KW-0539">Nucleus</keyword>
<dbReference type="SMART" id="SM00906">
    <property type="entry name" value="Fungal_trans"/>
    <property type="match status" value="1"/>
</dbReference>